<dbReference type="AlphaFoldDB" id="A0A7S3JD74"/>
<evidence type="ECO:0000313" key="1">
    <source>
        <dbReference type="EMBL" id="CAE0351974.1"/>
    </source>
</evidence>
<accession>A0A7S3JD74</accession>
<dbReference type="EMBL" id="HBII01026153">
    <property type="protein sequence ID" value="CAE0351974.1"/>
    <property type="molecule type" value="Transcribed_RNA"/>
</dbReference>
<sequence>MAQASIEHSDETDIRDFQGIQIKEGTKIFIYPSFGVTMKEIQDKIVGYCKISKRSVLILRGENTILRDVNLDSTLVTHEESGIVEGEFIEQNYVEYQNIDPQSDDVDGMLEVIKIRGFKTAINAPIEGLNVFS</sequence>
<gene>
    <name evidence="1" type="ORF">EHAR0213_LOCUS10890</name>
</gene>
<reference evidence="1" key="1">
    <citation type="submission" date="2021-01" db="EMBL/GenBank/DDBJ databases">
        <authorList>
            <person name="Corre E."/>
            <person name="Pelletier E."/>
            <person name="Niang G."/>
            <person name="Scheremetjew M."/>
            <person name="Finn R."/>
            <person name="Kale V."/>
            <person name="Holt S."/>
            <person name="Cochrane G."/>
            <person name="Meng A."/>
            <person name="Brown T."/>
            <person name="Cohen L."/>
        </authorList>
    </citation>
    <scope>NUCLEOTIDE SEQUENCE</scope>
    <source>
        <strain evidence="1">FSP1.4</strain>
    </source>
</reference>
<protein>
    <submittedName>
        <fullName evidence="1">Uncharacterized protein</fullName>
    </submittedName>
</protein>
<proteinExistence type="predicted"/>
<dbReference type="Gene3D" id="2.160.10.30">
    <property type="match status" value="1"/>
</dbReference>
<organism evidence="1">
    <name type="scientific">Euplotes harpa</name>
    <dbReference type="NCBI Taxonomy" id="151035"/>
    <lineage>
        <taxon>Eukaryota</taxon>
        <taxon>Sar</taxon>
        <taxon>Alveolata</taxon>
        <taxon>Ciliophora</taxon>
        <taxon>Intramacronucleata</taxon>
        <taxon>Spirotrichea</taxon>
        <taxon>Hypotrichia</taxon>
        <taxon>Euplotida</taxon>
        <taxon>Euplotidae</taxon>
        <taxon>Euplotes</taxon>
    </lineage>
</organism>
<name>A0A7S3JD74_9SPIT</name>